<dbReference type="EMBL" id="JACCJB010000005">
    <property type="protein sequence ID" value="KAF6226827.1"/>
    <property type="molecule type" value="Genomic_DNA"/>
</dbReference>
<dbReference type="GO" id="GO:0008061">
    <property type="term" value="F:chitin binding"/>
    <property type="evidence" value="ECO:0007669"/>
    <property type="project" value="UniProtKB-KW"/>
</dbReference>
<feature type="signal peptide" evidence="4">
    <location>
        <begin position="1"/>
        <end position="27"/>
    </location>
</feature>
<dbReference type="AlphaFoldDB" id="A0A8H6CNT4"/>
<keyword evidence="7" id="KW-1185">Reference proteome</keyword>
<feature type="compositionally biased region" description="Low complexity" evidence="3">
    <location>
        <begin position="109"/>
        <end position="123"/>
    </location>
</feature>
<evidence type="ECO:0000259" key="5">
    <source>
        <dbReference type="PROSITE" id="PS51782"/>
    </source>
</evidence>
<evidence type="ECO:0000256" key="1">
    <source>
        <dbReference type="ARBA" id="ARBA00022669"/>
    </source>
</evidence>
<evidence type="ECO:0000256" key="2">
    <source>
        <dbReference type="ARBA" id="ARBA00023026"/>
    </source>
</evidence>
<dbReference type="PROSITE" id="PS51782">
    <property type="entry name" value="LYSM"/>
    <property type="match status" value="1"/>
</dbReference>
<feature type="chain" id="PRO_5034617739" description="LysM domain-containing protein" evidence="4">
    <location>
        <begin position="28"/>
        <end position="154"/>
    </location>
</feature>
<gene>
    <name evidence="6" type="ORF">HO133_008268</name>
</gene>
<sequence length="154" mass="15917">MRSSSGMSTIIQTYIFFALSITSEVQGFRNDQAGITPPPAVATLVARDQVVLGACGPFDHWITVAAGASCESVASDNEITMDEFLLMNPNISPSCDNLIAGNQYCIGTGPASPPSSTIPSSTSTPPPPPSTSAGPTPTPTTTPPSSPINNFQMQ</sequence>
<protein>
    <recommendedName>
        <fullName evidence="5">LysM domain-containing protein</fullName>
    </recommendedName>
</protein>
<keyword evidence="4" id="KW-0732">Signal</keyword>
<keyword evidence="1" id="KW-0147">Chitin-binding</keyword>
<dbReference type="GeneID" id="59336665"/>
<comment type="caution">
    <text evidence="6">The sequence shown here is derived from an EMBL/GenBank/DDBJ whole genome shotgun (WGS) entry which is preliminary data.</text>
</comment>
<dbReference type="PANTHER" id="PTHR34997">
    <property type="entry name" value="AM15"/>
    <property type="match status" value="1"/>
</dbReference>
<feature type="domain" description="LysM" evidence="5">
    <location>
        <begin position="60"/>
        <end position="106"/>
    </location>
</feature>
<dbReference type="InterPro" id="IPR036779">
    <property type="entry name" value="LysM_dom_sf"/>
</dbReference>
<dbReference type="RefSeq" id="XP_037155136.1">
    <property type="nucleotide sequence ID" value="XM_037299135.1"/>
</dbReference>
<keyword evidence="2" id="KW-0843">Virulence</keyword>
<dbReference type="Gene3D" id="3.10.350.10">
    <property type="entry name" value="LysM domain"/>
    <property type="match status" value="1"/>
</dbReference>
<evidence type="ECO:0000313" key="6">
    <source>
        <dbReference type="EMBL" id="KAF6226827.1"/>
    </source>
</evidence>
<dbReference type="SMART" id="SM00257">
    <property type="entry name" value="LysM"/>
    <property type="match status" value="1"/>
</dbReference>
<name>A0A8H6CNT4_9LECA</name>
<accession>A0A8H6CNT4</accession>
<feature type="compositionally biased region" description="Pro residues" evidence="3">
    <location>
        <begin position="124"/>
        <end position="146"/>
    </location>
</feature>
<dbReference type="Proteomes" id="UP000593566">
    <property type="component" value="Unassembled WGS sequence"/>
</dbReference>
<evidence type="ECO:0000256" key="4">
    <source>
        <dbReference type="SAM" id="SignalP"/>
    </source>
</evidence>
<reference evidence="6 7" key="1">
    <citation type="journal article" date="2020" name="Genomics">
        <title>Complete, high-quality genomes from long-read metagenomic sequencing of two wolf lichen thalli reveals enigmatic genome architecture.</title>
        <authorList>
            <person name="McKenzie S.K."/>
            <person name="Walston R.F."/>
            <person name="Allen J.L."/>
        </authorList>
    </citation>
    <scope>NUCLEOTIDE SEQUENCE [LARGE SCALE GENOMIC DNA]</scope>
    <source>
        <strain evidence="6">WasteWater1</strain>
    </source>
</reference>
<proteinExistence type="predicted"/>
<feature type="region of interest" description="Disordered" evidence="3">
    <location>
        <begin position="109"/>
        <end position="154"/>
    </location>
</feature>
<dbReference type="InterPro" id="IPR052210">
    <property type="entry name" value="LysM1-like"/>
</dbReference>
<dbReference type="PANTHER" id="PTHR34997:SF1">
    <property type="entry name" value="PEPTIDOGLYCAN-BINDING LYSIN DOMAIN"/>
    <property type="match status" value="1"/>
</dbReference>
<evidence type="ECO:0000256" key="3">
    <source>
        <dbReference type="SAM" id="MobiDB-lite"/>
    </source>
</evidence>
<organism evidence="6 7">
    <name type="scientific">Letharia lupina</name>
    <dbReference type="NCBI Taxonomy" id="560253"/>
    <lineage>
        <taxon>Eukaryota</taxon>
        <taxon>Fungi</taxon>
        <taxon>Dikarya</taxon>
        <taxon>Ascomycota</taxon>
        <taxon>Pezizomycotina</taxon>
        <taxon>Lecanoromycetes</taxon>
        <taxon>OSLEUM clade</taxon>
        <taxon>Lecanoromycetidae</taxon>
        <taxon>Lecanorales</taxon>
        <taxon>Lecanorineae</taxon>
        <taxon>Parmeliaceae</taxon>
        <taxon>Letharia</taxon>
    </lineage>
</organism>
<evidence type="ECO:0000313" key="7">
    <source>
        <dbReference type="Proteomes" id="UP000593566"/>
    </source>
</evidence>
<dbReference type="InterPro" id="IPR018392">
    <property type="entry name" value="LysM"/>
</dbReference>